<evidence type="ECO:0000256" key="2">
    <source>
        <dbReference type="ARBA" id="ARBA00022448"/>
    </source>
</evidence>
<evidence type="ECO:0000259" key="8">
    <source>
        <dbReference type="PROSITE" id="PS50928"/>
    </source>
</evidence>
<keyword evidence="6 7" id="KW-0472">Membrane</keyword>
<dbReference type="PANTHER" id="PTHR32243">
    <property type="entry name" value="MALTOSE TRANSPORT SYSTEM PERMEASE-RELATED"/>
    <property type="match status" value="1"/>
</dbReference>
<evidence type="ECO:0000256" key="5">
    <source>
        <dbReference type="ARBA" id="ARBA00022989"/>
    </source>
</evidence>
<evidence type="ECO:0000313" key="10">
    <source>
        <dbReference type="Proteomes" id="UP001060261"/>
    </source>
</evidence>
<dbReference type="Proteomes" id="UP001060261">
    <property type="component" value="Chromosome"/>
</dbReference>
<keyword evidence="5 7" id="KW-1133">Transmembrane helix</keyword>
<proteinExistence type="inferred from homology"/>
<evidence type="ECO:0000256" key="3">
    <source>
        <dbReference type="ARBA" id="ARBA00022475"/>
    </source>
</evidence>
<dbReference type="EMBL" id="CP104213">
    <property type="protein sequence ID" value="UWX64799.1"/>
    <property type="molecule type" value="Genomic_DNA"/>
</dbReference>
<name>A0ABY5YI55_9DEIO</name>
<dbReference type="RefSeq" id="WP_260561060.1">
    <property type="nucleotide sequence ID" value="NZ_BAABEC010000009.1"/>
</dbReference>
<dbReference type="InterPro" id="IPR050901">
    <property type="entry name" value="BP-dep_ABC_trans_perm"/>
</dbReference>
<sequence>MRGREVAARLGFGVVTSLLATFFALPCLWLILAPFNERASLATVLPSPPSLANFRAVLGNHDAVTGLLNSGIQALGSMLLTTAVAALAAYALSRARVPGARAFTAILLMFSSVVSGTVAMVPIYNIILKLGLIDTQLGVILVMTGGLLPTAIFLLLDFVNSLPKSYEESATVCGARPWQYLPQVIFPLIRPGLMVVGVWAFVGVWGSFLTPYILLRSNANLPASVQAYQFYNDNGQPVLTLVSAYSFLYVLPVLLLYLWVNWRYGFRFFGGIKG</sequence>
<dbReference type="InterPro" id="IPR035906">
    <property type="entry name" value="MetI-like_sf"/>
</dbReference>
<evidence type="ECO:0000256" key="4">
    <source>
        <dbReference type="ARBA" id="ARBA00022692"/>
    </source>
</evidence>
<dbReference type="Pfam" id="PF00528">
    <property type="entry name" value="BPD_transp_1"/>
    <property type="match status" value="1"/>
</dbReference>
<keyword evidence="3" id="KW-1003">Cell membrane</keyword>
<evidence type="ECO:0000256" key="7">
    <source>
        <dbReference type="RuleBase" id="RU363032"/>
    </source>
</evidence>
<comment type="subcellular location">
    <subcellularLocation>
        <location evidence="1 7">Cell membrane</location>
        <topology evidence="1 7">Multi-pass membrane protein</topology>
    </subcellularLocation>
</comment>
<keyword evidence="4 7" id="KW-0812">Transmembrane</keyword>
<keyword evidence="2 7" id="KW-0813">Transport</keyword>
<dbReference type="InterPro" id="IPR000515">
    <property type="entry name" value="MetI-like"/>
</dbReference>
<gene>
    <name evidence="9" type="ORF">N0D28_03810</name>
</gene>
<feature type="transmembrane region" description="Helical" evidence="7">
    <location>
        <begin position="193"/>
        <end position="214"/>
    </location>
</feature>
<feature type="transmembrane region" description="Helical" evidence="7">
    <location>
        <begin position="12"/>
        <end position="32"/>
    </location>
</feature>
<feature type="domain" description="ABC transmembrane type-1" evidence="8">
    <location>
        <begin position="67"/>
        <end position="260"/>
    </location>
</feature>
<dbReference type="PROSITE" id="PS50928">
    <property type="entry name" value="ABC_TM1"/>
    <property type="match status" value="1"/>
</dbReference>
<dbReference type="PANTHER" id="PTHR32243:SF18">
    <property type="entry name" value="INNER MEMBRANE ABC TRANSPORTER PERMEASE PROTEIN YCJP"/>
    <property type="match status" value="1"/>
</dbReference>
<dbReference type="SUPFAM" id="SSF161098">
    <property type="entry name" value="MetI-like"/>
    <property type="match status" value="1"/>
</dbReference>
<feature type="transmembrane region" description="Helical" evidence="7">
    <location>
        <begin position="238"/>
        <end position="260"/>
    </location>
</feature>
<evidence type="ECO:0000256" key="1">
    <source>
        <dbReference type="ARBA" id="ARBA00004651"/>
    </source>
</evidence>
<accession>A0ABY5YI55</accession>
<comment type="similarity">
    <text evidence="7">Belongs to the binding-protein-dependent transport system permease family.</text>
</comment>
<dbReference type="CDD" id="cd06261">
    <property type="entry name" value="TM_PBP2"/>
    <property type="match status" value="1"/>
</dbReference>
<keyword evidence="10" id="KW-1185">Reference proteome</keyword>
<feature type="transmembrane region" description="Helical" evidence="7">
    <location>
        <begin position="139"/>
        <end position="159"/>
    </location>
</feature>
<reference evidence="9" key="1">
    <citation type="submission" date="2022-09" db="EMBL/GenBank/DDBJ databases">
        <title>genome sequence of Deinococcus rubellus.</title>
        <authorList>
            <person name="Srinivasan S."/>
        </authorList>
    </citation>
    <scope>NUCLEOTIDE SEQUENCE</scope>
    <source>
        <strain evidence="9">Ant6</strain>
    </source>
</reference>
<evidence type="ECO:0000256" key="6">
    <source>
        <dbReference type="ARBA" id="ARBA00023136"/>
    </source>
</evidence>
<feature type="transmembrane region" description="Helical" evidence="7">
    <location>
        <begin position="105"/>
        <end position="127"/>
    </location>
</feature>
<dbReference type="Gene3D" id="1.10.3720.10">
    <property type="entry name" value="MetI-like"/>
    <property type="match status" value="1"/>
</dbReference>
<evidence type="ECO:0000313" key="9">
    <source>
        <dbReference type="EMBL" id="UWX64799.1"/>
    </source>
</evidence>
<protein>
    <submittedName>
        <fullName evidence="9">Carbohydrate ABC transporter permease</fullName>
    </submittedName>
</protein>
<organism evidence="9 10">
    <name type="scientific">Deinococcus rubellus</name>
    <dbReference type="NCBI Taxonomy" id="1889240"/>
    <lineage>
        <taxon>Bacteria</taxon>
        <taxon>Thermotogati</taxon>
        <taxon>Deinococcota</taxon>
        <taxon>Deinococci</taxon>
        <taxon>Deinococcales</taxon>
        <taxon>Deinococcaceae</taxon>
        <taxon>Deinococcus</taxon>
    </lineage>
</organism>
<feature type="transmembrane region" description="Helical" evidence="7">
    <location>
        <begin position="72"/>
        <end position="93"/>
    </location>
</feature>